<keyword evidence="1" id="KW-0238">DNA-binding</keyword>
<dbReference type="Gene3D" id="2.60.120.10">
    <property type="entry name" value="Jelly Rolls"/>
    <property type="match status" value="1"/>
</dbReference>
<evidence type="ECO:0000256" key="1">
    <source>
        <dbReference type="ARBA" id="ARBA00023125"/>
    </source>
</evidence>
<dbReference type="InterPro" id="IPR011051">
    <property type="entry name" value="RmlC_Cupin_sf"/>
</dbReference>
<dbReference type="SUPFAM" id="SSF47413">
    <property type="entry name" value="lambda repressor-like DNA-binding domains"/>
    <property type="match status" value="1"/>
</dbReference>
<organism evidence="3 4">
    <name type="scientific">Paenibacillus phyllosphaerae</name>
    <dbReference type="NCBI Taxonomy" id="274593"/>
    <lineage>
        <taxon>Bacteria</taxon>
        <taxon>Bacillati</taxon>
        <taxon>Bacillota</taxon>
        <taxon>Bacilli</taxon>
        <taxon>Bacillales</taxon>
        <taxon>Paenibacillaceae</taxon>
        <taxon>Paenibacillus</taxon>
    </lineage>
</organism>
<dbReference type="Proteomes" id="UP000570361">
    <property type="component" value="Unassembled WGS sequence"/>
</dbReference>
<dbReference type="SMART" id="SM00530">
    <property type="entry name" value="HTH_XRE"/>
    <property type="match status" value="1"/>
</dbReference>
<dbReference type="PROSITE" id="PS50943">
    <property type="entry name" value="HTH_CROC1"/>
    <property type="match status" value="1"/>
</dbReference>
<accession>A0A7W5AX03</accession>
<proteinExistence type="predicted"/>
<dbReference type="SUPFAM" id="SSF51182">
    <property type="entry name" value="RmlC-like cupins"/>
    <property type="match status" value="1"/>
</dbReference>
<dbReference type="Pfam" id="PF07883">
    <property type="entry name" value="Cupin_2"/>
    <property type="match status" value="1"/>
</dbReference>
<dbReference type="Pfam" id="PF01381">
    <property type="entry name" value="HTH_3"/>
    <property type="match status" value="1"/>
</dbReference>
<evidence type="ECO:0000313" key="4">
    <source>
        <dbReference type="Proteomes" id="UP000570361"/>
    </source>
</evidence>
<evidence type="ECO:0000259" key="2">
    <source>
        <dbReference type="PROSITE" id="PS50943"/>
    </source>
</evidence>
<dbReference type="AlphaFoldDB" id="A0A7W5AX03"/>
<dbReference type="InterPro" id="IPR050807">
    <property type="entry name" value="TransReg_Diox_bact_type"/>
</dbReference>
<protein>
    <submittedName>
        <fullName evidence="3">Transcriptional regulator with XRE-family HTH domain</fullName>
    </submittedName>
</protein>
<feature type="domain" description="HTH cro/C1-type" evidence="2">
    <location>
        <begin position="7"/>
        <end position="61"/>
    </location>
</feature>
<sequence>MDLGRRIRLIRREQKRTQEEIAEACGFTKSMLSKIESGGAMPAVSTLMKIANALGVKVSDLLEEQSSNDTVMVTAGQYEDVEKWIKTNKGYSFFAFASNRHNKIMQPYMFVARQGEVNEHTFSHEGEEFIYVLSGKMQYRVGGKEYELNAGDSLYFNSLQEHTVIPISEEVRYLAVFTEHQSKQSDDKDS</sequence>
<comment type="caution">
    <text evidence="3">The sequence shown here is derived from an EMBL/GenBank/DDBJ whole genome shotgun (WGS) entry which is preliminary data.</text>
</comment>
<dbReference type="CDD" id="cd02209">
    <property type="entry name" value="cupin_XRE_C"/>
    <property type="match status" value="1"/>
</dbReference>
<reference evidence="3 4" key="1">
    <citation type="submission" date="2020-08" db="EMBL/GenBank/DDBJ databases">
        <title>Genomic Encyclopedia of Type Strains, Phase III (KMG-III): the genomes of soil and plant-associated and newly described type strains.</title>
        <authorList>
            <person name="Whitman W."/>
        </authorList>
    </citation>
    <scope>NUCLEOTIDE SEQUENCE [LARGE SCALE GENOMIC DNA]</scope>
    <source>
        <strain evidence="3 4">CECT 5862</strain>
    </source>
</reference>
<dbReference type="PANTHER" id="PTHR46797:SF1">
    <property type="entry name" value="METHYLPHOSPHONATE SYNTHASE"/>
    <property type="match status" value="1"/>
</dbReference>
<dbReference type="GO" id="GO:0005829">
    <property type="term" value="C:cytosol"/>
    <property type="evidence" value="ECO:0007669"/>
    <property type="project" value="TreeGrafter"/>
</dbReference>
<dbReference type="InterPro" id="IPR001387">
    <property type="entry name" value="Cro/C1-type_HTH"/>
</dbReference>
<dbReference type="Gene3D" id="1.10.260.40">
    <property type="entry name" value="lambda repressor-like DNA-binding domains"/>
    <property type="match status" value="1"/>
</dbReference>
<dbReference type="GO" id="GO:0003700">
    <property type="term" value="F:DNA-binding transcription factor activity"/>
    <property type="evidence" value="ECO:0007669"/>
    <property type="project" value="TreeGrafter"/>
</dbReference>
<dbReference type="EMBL" id="JACHXK010000004">
    <property type="protein sequence ID" value="MBB3110132.1"/>
    <property type="molecule type" value="Genomic_DNA"/>
</dbReference>
<evidence type="ECO:0000313" key="3">
    <source>
        <dbReference type="EMBL" id="MBB3110132.1"/>
    </source>
</evidence>
<dbReference type="GO" id="GO:0003677">
    <property type="term" value="F:DNA binding"/>
    <property type="evidence" value="ECO:0007669"/>
    <property type="project" value="UniProtKB-KW"/>
</dbReference>
<dbReference type="RefSeq" id="WP_183599879.1">
    <property type="nucleotide sequence ID" value="NZ_JACHXK010000004.1"/>
</dbReference>
<name>A0A7W5AX03_9BACL</name>
<dbReference type="PANTHER" id="PTHR46797">
    <property type="entry name" value="HTH-TYPE TRANSCRIPTIONAL REGULATOR"/>
    <property type="match status" value="1"/>
</dbReference>
<dbReference type="InterPro" id="IPR013096">
    <property type="entry name" value="Cupin_2"/>
</dbReference>
<keyword evidence="4" id="KW-1185">Reference proteome</keyword>
<dbReference type="InterPro" id="IPR010982">
    <property type="entry name" value="Lambda_DNA-bd_dom_sf"/>
</dbReference>
<dbReference type="CDD" id="cd00093">
    <property type="entry name" value="HTH_XRE"/>
    <property type="match status" value="1"/>
</dbReference>
<gene>
    <name evidence="3" type="ORF">FHS18_002199</name>
</gene>
<dbReference type="InterPro" id="IPR014710">
    <property type="entry name" value="RmlC-like_jellyroll"/>
</dbReference>